<feature type="domain" description="WGR" evidence="1">
    <location>
        <begin position="1"/>
        <end position="104"/>
    </location>
</feature>
<keyword evidence="3" id="KW-1185">Reference proteome</keyword>
<dbReference type="AlphaFoldDB" id="A0A517PNC5"/>
<dbReference type="Gene3D" id="2.20.140.10">
    <property type="entry name" value="WGR domain"/>
    <property type="match status" value="1"/>
</dbReference>
<dbReference type="PANTHER" id="PTHR30634">
    <property type="entry name" value="OUTER MEMBRANE LOLAB LIPOPROTEIN INSERTION APPARATUS"/>
    <property type="match status" value="1"/>
</dbReference>
<dbReference type="PANTHER" id="PTHR30634:SF13">
    <property type="entry name" value="PROTEIN YEHF"/>
    <property type="match status" value="1"/>
</dbReference>
<accession>A0A517PNC5</accession>
<name>A0A517PNC5_9PLAN</name>
<dbReference type="Pfam" id="PF22481">
    <property type="entry name" value="DUF6985"/>
    <property type="match status" value="1"/>
</dbReference>
<dbReference type="PROSITE" id="PS51977">
    <property type="entry name" value="WGR"/>
    <property type="match status" value="1"/>
</dbReference>
<evidence type="ECO:0000259" key="1">
    <source>
        <dbReference type="PROSITE" id="PS51977"/>
    </source>
</evidence>
<dbReference type="InterPro" id="IPR054254">
    <property type="entry name" value="DUF6985"/>
</dbReference>
<proteinExistence type="predicted"/>
<dbReference type="InterPro" id="IPR050458">
    <property type="entry name" value="LolB"/>
</dbReference>
<reference evidence="2 3" key="1">
    <citation type="submission" date="2019-02" db="EMBL/GenBank/DDBJ databases">
        <title>Deep-cultivation of Planctomycetes and their phenomic and genomic characterization uncovers novel biology.</title>
        <authorList>
            <person name="Wiegand S."/>
            <person name="Jogler M."/>
            <person name="Boedeker C."/>
            <person name="Pinto D."/>
            <person name="Vollmers J."/>
            <person name="Rivas-Marin E."/>
            <person name="Kohn T."/>
            <person name="Peeters S.H."/>
            <person name="Heuer A."/>
            <person name="Rast P."/>
            <person name="Oberbeckmann S."/>
            <person name="Bunk B."/>
            <person name="Jeske O."/>
            <person name="Meyerdierks A."/>
            <person name="Storesund J.E."/>
            <person name="Kallscheuer N."/>
            <person name="Luecker S."/>
            <person name="Lage O.M."/>
            <person name="Pohl T."/>
            <person name="Merkel B.J."/>
            <person name="Hornburger P."/>
            <person name="Mueller R.-W."/>
            <person name="Bruemmer F."/>
            <person name="Labrenz M."/>
            <person name="Spormann A.M."/>
            <person name="Op den Camp H."/>
            <person name="Overmann J."/>
            <person name="Amann R."/>
            <person name="Jetten M.S.M."/>
            <person name="Mascher T."/>
            <person name="Medema M.H."/>
            <person name="Devos D.P."/>
            <person name="Kaster A.-K."/>
            <person name="Ovreas L."/>
            <person name="Rohde M."/>
            <person name="Galperin M.Y."/>
            <person name="Jogler C."/>
        </authorList>
    </citation>
    <scope>NUCLEOTIDE SEQUENCE [LARGE SCALE GENOMIC DNA]</scope>
    <source>
        <strain evidence="2 3">HG66A1</strain>
    </source>
</reference>
<organism evidence="2 3">
    <name type="scientific">Gimesia chilikensis</name>
    <dbReference type="NCBI Taxonomy" id="2605989"/>
    <lineage>
        <taxon>Bacteria</taxon>
        <taxon>Pseudomonadati</taxon>
        <taxon>Planctomycetota</taxon>
        <taxon>Planctomycetia</taxon>
        <taxon>Planctomycetales</taxon>
        <taxon>Planctomycetaceae</taxon>
        <taxon>Gimesia</taxon>
    </lineage>
</organism>
<dbReference type="InterPro" id="IPR008893">
    <property type="entry name" value="WGR_domain"/>
</dbReference>
<dbReference type="InterPro" id="IPR049809">
    <property type="entry name" value="YehF/YfeS-like_WGR"/>
</dbReference>
<dbReference type="Proteomes" id="UP000320421">
    <property type="component" value="Chromosome"/>
</dbReference>
<sequence length="230" mass="25835">MYSILASYQNKAVQVNNKLCSKAMVARNWYEFHDGSSAKFWSISIDESSYTVRYGKVGSKGQTKTKSFKSPTEASAAADKVTAQKLKKGYKPSLVVDIPILGCDIPVELTDDNAPIDYSHPMFKKMPKWTPPLKAKIEKACFRHYRDMVEMIGDESLPKIAKPGEIWPHIKINSIRLDPEVPNVAVAYVVPAWDLSEHMEWAIKGTATLQYAGTFLCYPVDSYADQKGFE</sequence>
<dbReference type="EMBL" id="CP036266">
    <property type="protein sequence ID" value="QDT20887.1"/>
    <property type="molecule type" value="Genomic_DNA"/>
</dbReference>
<evidence type="ECO:0000313" key="2">
    <source>
        <dbReference type="EMBL" id="QDT20887.1"/>
    </source>
</evidence>
<dbReference type="CDD" id="cd07996">
    <property type="entry name" value="WGR_MMR_like"/>
    <property type="match status" value="1"/>
</dbReference>
<gene>
    <name evidence="2" type="ORF">HG66A1_26770</name>
</gene>
<dbReference type="Pfam" id="PF05406">
    <property type="entry name" value="WGR"/>
    <property type="match status" value="1"/>
</dbReference>
<evidence type="ECO:0000313" key="3">
    <source>
        <dbReference type="Proteomes" id="UP000320421"/>
    </source>
</evidence>
<dbReference type="OrthoDB" id="9767858at2"/>
<dbReference type="SMART" id="SM00773">
    <property type="entry name" value="WGR"/>
    <property type="match status" value="1"/>
</dbReference>
<dbReference type="SUPFAM" id="SSF142921">
    <property type="entry name" value="WGR domain-like"/>
    <property type="match status" value="1"/>
</dbReference>
<dbReference type="InterPro" id="IPR036930">
    <property type="entry name" value="WGR_dom_sf"/>
</dbReference>
<protein>
    <submittedName>
        <fullName evidence="2">WGR domain protein</fullName>
    </submittedName>
</protein>